<evidence type="ECO:0000313" key="5">
    <source>
        <dbReference type="Proteomes" id="UP000076722"/>
    </source>
</evidence>
<evidence type="ECO:0000313" key="4">
    <source>
        <dbReference type="EMBL" id="KZS87162.1"/>
    </source>
</evidence>
<accession>A0A164MY15</accession>
<dbReference type="AlphaFoldDB" id="A0A164MY15"/>
<reference evidence="4 5" key="1">
    <citation type="journal article" date="2016" name="Mol. Biol. Evol.">
        <title>Comparative Genomics of Early-Diverging Mushroom-Forming Fungi Provides Insights into the Origins of Lignocellulose Decay Capabilities.</title>
        <authorList>
            <person name="Nagy L.G."/>
            <person name="Riley R."/>
            <person name="Tritt A."/>
            <person name="Adam C."/>
            <person name="Daum C."/>
            <person name="Floudas D."/>
            <person name="Sun H."/>
            <person name="Yadav J.S."/>
            <person name="Pangilinan J."/>
            <person name="Larsson K.H."/>
            <person name="Matsuura K."/>
            <person name="Barry K."/>
            <person name="Labutti K."/>
            <person name="Kuo R."/>
            <person name="Ohm R.A."/>
            <person name="Bhattacharya S.S."/>
            <person name="Shirouzu T."/>
            <person name="Yoshinaga Y."/>
            <person name="Martin F.M."/>
            <person name="Grigoriev I.V."/>
            <person name="Hibbett D.S."/>
        </authorList>
    </citation>
    <scope>NUCLEOTIDE SEQUENCE [LARGE SCALE GENOMIC DNA]</scope>
    <source>
        <strain evidence="4 5">HHB9708</strain>
    </source>
</reference>
<feature type="transmembrane region" description="Helical" evidence="2">
    <location>
        <begin position="12"/>
        <end position="36"/>
    </location>
</feature>
<dbReference type="OrthoDB" id="2535105at2759"/>
<dbReference type="PANTHER" id="PTHR40465">
    <property type="entry name" value="CHROMOSOME 1, WHOLE GENOME SHOTGUN SEQUENCE"/>
    <property type="match status" value="1"/>
</dbReference>
<feature type="transmembrane region" description="Helical" evidence="2">
    <location>
        <begin position="119"/>
        <end position="141"/>
    </location>
</feature>
<gene>
    <name evidence="4" type="ORF">SISNIDRAFT_461189</name>
</gene>
<organism evidence="4 5">
    <name type="scientific">Sistotremastrum niveocremeum HHB9708</name>
    <dbReference type="NCBI Taxonomy" id="1314777"/>
    <lineage>
        <taxon>Eukaryota</taxon>
        <taxon>Fungi</taxon>
        <taxon>Dikarya</taxon>
        <taxon>Basidiomycota</taxon>
        <taxon>Agaricomycotina</taxon>
        <taxon>Agaricomycetes</taxon>
        <taxon>Sistotremastrales</taxon>
        <taxon>Sistotremastraceae</taxon>
        <taxon>Sertulicium</taxon>
        <taxon>Sertulicium niveocremeum</taxon>
    </lineage>
</organism>
<dbReference type="Pfam" id="PF20152">
    <property type="entry name" value="DUF6534"/>
    <property type="match status" value="1"/>
</dbReference>
<feature type="transmembrane region" description="Helical" evidence="2">
    <location>
        <begin position="48"/>
        <end position="68"/>
    </location>
</feature>
<keyword evidence="5" id="KW-1185">Reference proteome</keyword>
<evidence type="ECO:0000259" key="3">
    <source>
        <dbReference type="Pfam" id="PF20152"/>
    </source>
</evidence>
<dbReference type="STRING" id="1314777.A0A164MY15"/>
<dbReference type="InterPro" id="IPR045339">
    <property type="entry name" value="DUF6534"/>
</dbReference>
<protein>
    <recommendedName>
        <fullName evidence="3">DUF6534 domain-containing protein</fullName>
    </recommendedName>
</protein>
<dbReference type="Proteomes" id="UP000076722">
    <property type="component" value="Unassembled WGS sequence"/>
</dbReference>
<evidence type="ECO:0000256" key="2">
    <source>
        <dbReference type="SAM" id="Phobius"/>
    </source>
</evidence>
<evidence type="ECO:0000256" key="1">
    <source>
        <dbReference type="SAM" id="MobiDB-lite"/>
    </source>
</evidence>
<feature type="domain" description="DUF6534" evidence="3">
    <location>
        <begin position="167"/>
        <end position="254"/>
    </location>
</feature>
<sequence>MTGEISIGSTYGVVIIGVFVASTLHGLTCLQAIIYYRSFDKDTWRMKSLVCILMAFECLQIALCWYFVYHYFVNSVNNPLILLVPIWSALATIPVTSVVELLCHLFFTHRIWRLSERNWILCSSIVLVELARFGVTLLITIKSFKMPLWTDFPDQMKSVTTAGLVLSVCSDFCITGSLCYYLHRCRTGFRKTDTLVTSLLLYTINNGIATAIGDIIILGLFLAFPTSLAFFAVFQLTSKLYANALLTTLNSRKSLRSRLLASELSTNQSPPLGRSFKLSAVHPNTPPPPASAAGLGPIKFYSSKVRSETRGATRNSSVDWSVGKSWMGSFGTKENNEDVYPAFVKIERTIEIDFDDTPAPSPISPYENENNGDPIQGPRRPEHSV</sequence>
<keyword evidence="2" id="KW-1133">Transmembrane helix</keyword>
<feature type="transmembrane region" description="Helical" evidence="2">
    <location>
        <begin position="161"/>
        <end position="183"/>
    </location>
</feature>
<name>A0A164MY15_9AGAM</name>
<feature type="region of interest" description="Disordered" evidence="1">
    <location>
        <begin position="353"/>
        <end position="385"/>
    </location>
</feature>
<keyword evidence="2" id="KW-0812">Transmembrane</keyword>
<feature type="transmembrane region" description="Helical" evidence="2">
    <location>
        <begin position="80"/>
        <end position="107"/>
    </location>
</feature>
<dbReference type="PANTHER" id="PTHR40465:SF1">
    <property type="entry name" value="DUF6534 DOMAIN-CONTAINING PROTEIN"/>
    <property type="match status" value="1"/>
</dbReference>
<proteinExistence type="predicted"/>
<dbReference type="EMBL" id="KV419455">
    <property type="protein sequence ID" value="KZS87162.1"/>
    <property type="molecule type" value="Genomic_DNA"/>
</dbReference>
<keyword evidence="2" id="KW-0472">Membrane</keyword>